<dbReference type="AlphaFoldDB" id="A0A4P9CBP5"/>
<dbReference type="EMBL" id="CP029487">
    <property type="protein sequence ID" value="QCT73069.1"/>
    <property type="molecule type" value="Genomic_DNA"/>
</dbReference>
<feature type="transmembrane region" description="Helical" evidence="1">
    <location>
        <begin position="12"/>
        <end position="39"/>
    </location>
</feature>
<organism evidence="2 3">
    <name type="scientific">Eubacterium maltosivorans</name>
    <dbReference type="NCBI Taxonomy" id="2041044"/>
    <lineage>
        <taxon>Bacteria</taxon>
        <taxon>Bacillati</taxon>
        <taxon>Bacillota</taxon>
        <taxon>Clostridia</taxon>
        <taxon>Eubacteriales</taxon>
        <taxon>Eubacteriaceae</taxon>
        <taxon>Eubacterium</taxon>
    </lineage>
</organism>
<keyword evidence="1" id="KW-0812">Transmembrane</keyword>
<evidence type="ECO:0000313" key="3">
    <source>
        <dbReference type="Proteomes" id="UP000218387"/>
    </source>
</evidence>
<sequence length="166" mass="18955">MSDSIYYSSTDAGVAAIILSFLAAYFVIILVIGIVCYVFNSLSLYQMAKNRGIDSPWLAWIPIAKTYLMGKIINEKVAFGSWVIPYAHVFLPLLPFASGLLSMIPFIGWLFPIAYAVYYYGALYRLYRMYKPENAVLFLVLSIIFAITQPFFLFSMRNNQEEEYLA</sequence>
<dbReference type="GeneID" id="68362297"/>
<feature type="transmembrane region" description="Helical" evidence="1">
    <location>
        <begin position="103"/>
        <end position="123"/>
    </location>
</feature>
<dbReference type="Proteomes" id="UP000218387">
    <property type="component" value="Chromosome"/>
</dbReference>
<feature type="transmembrane region" description="Helical" evidence="1">
    <location>
        <begin position="77"/>
        <end position="97"/>
    </location>
</feature>
<protein>
    <submittedName>
        <fullName evidence="2">Uncharacterized protein</fullName>
    </submittedName>
</protein>
<proteinExistence type="predicted"/>
<gene>
    <name evidence="2" type="ORF">CPZ25_017640</name>
</gene>
<evidence type="ECO:0000313" key="2">
    <source>
        <dbReference type="EMBL" id="QCT73069.1"/>
    </source>
</evidence>
<accession>A0A4P9CBP5</accession>
<keyword evidence="1" id="KW-1133">Transmembrane helix</keyword>
<dbReference type="KEGG" id="emt:CPZ25_017640"/>
<reference evidence="2 3" key="1">
    <citation type="submission" date="2018-05" db="EMBL/GenBank/DDBJ databases">
        <title>Genome comparison of Eubacterium sp.</title>
        <authorList>
            <person name="Feng Y."/>
            <person name="Sanchez-Andrea I."/>
            <person name="Stams A.J.M."/>
            <person name="De Vos W.M."/>
        </authorList>
    </citation>
    <scope>NUCLEOTIDE SEQUENCE [LARGE SCALE GENOMIC DNA]</scope>
    <source>
        <strain evidence="2 3">YI</strain>
    </source>
</reference>
<keyword evidence="3" id="KW-1185">Reference proteome</keyword>
<evidence type="ECO:0000256" key="1">
    <source>
        <dbReference type="SAM" id="Phobius"/>
    </source>
</evidence>
<feature type="transmembrane region" description="Helical" evidence="1">
    <location>
        <begin position="135"/>
        <end position="156"/>
    </location>
</feature>
<keyword evidence="1" id="KW-0472">Membrane</keyword>
<name>A0A4P9CBP5_EUBML</name>
<dbReference type="RefSeq" id="WP_013379285.1">
    <property type="nucleotide sequence ID" value="NZ_CABJDW020000007.1"/>
</dbReference>